<organism evidence="2 3">
    <name type="scientific">Stenotrophomonas maltophilia</name>
    <name type="common">Pseudomonas maltophilia</name>
    <name type="synonym">Xanthomonas maltophilia</name>
    <dbReference type="NCBI Taxonomy" id="40324"/>
    <lineage>
        <taxon>Bacteria</taxon>
        <taxon>Pseudomonadati</taxon>
        <taxon>Pseudomonadota</taxon>
        <taxon>Gammaproteobacteria</taxon>
        <taxon>Lysobacterales</taxon>
        <taxon>Lysobacteraceae</taxon>
        <taxon>Stenotrophomonas</taxon>
        <taxon>Stenotrophomonas maltophilia group</taxon>
    </lineage>
</organism>
<protein>
    <submittedName>
        <fullName evidence="2">Uncharacterized protein</fullName>
    </submittedName>
</protein>
<sequence>MPRTPPRTHPARPLTISECVRHGKEKRKAEALGWLLFVEPSPRSAAFRSDIEYSIPMQIHPRMAWIYRVDQGRHLPTAASNRQRWGGVGWQDRWRHGPEACLGRVGQDAQPRPCRVRRTAHTSKAPSSPQG</sequence>
<dbReference type="Proteomes" id="UP000271705">
    <property type="component" value="Unassembled WGS sequence"/>
</dbReference>
<evidence type="ECO:0000313" key="3">
    <source>
        <dbReference type="Proteomes" id="UP000271705"/>
    </source>
</evidence>
<gene>
    <name evidence="2" type="ORF">EKL94_07850</name>
</gene>
<comment type="caution">
    <text evidence="2">The sequence shown here is derived from an EMBL/GenBank/DDBJ whole genome shotgun (WGS) entry which is preliminary data.</text>
</comment>
<accession>A0A431UKU9</accession>
<evidence type="ECO:0000313" key="2">
    <source>
        <dbReference type="EMBL" id="RTQ90153.1"/>
    </source>
</evidence>
<dbReference type="EMBL" id="RXLZ01000017">
    <property type="protein sequence ID" value="RTQ90153.1"/>
    <property type="molecule type" value="Genomic_DNA"/>
</dbReference>
<name>A0A431UKU9_STEMA</name>
<dbReference type="AlphaFoldDB" id="A0A431UKU9"/>
<proteinExistence type="predicted"/>
<feature type="compositionally biased region" description="Polar residues" evidence="1">
    <location>
        <begin position="122"/>
        <end position="131"/>
    </location>
</feature>
<feature type="region of interest" description="Disordered" evidence="1">
    <location>
        <begin position="102"/>
        <end position="131"/>
    </location>
</feature>
<reference evidence="2 3" key="1">
    <citation type="submission" date="2018-12" db="EMBL/GenBank/DDBJ databases">
        <authorList>
            <person name="Kartti S."/>
            <person name="Manni A."/>
            <person name="Chemao El Fihri M.W."/>
            <person name="Laamarti M."/>
            <person name="Temsamani L."/>
            <person name="El Jamali J.E."/>
            <person name="Ouadghiri M."/>
            <person name="Ibrahimi A."/>
            <person name="Filati-Maltouf A."/>
        </authorList>
    </citation>
    <scope>NUCLEOTIDE SEQUENCE [LARGE SCALE GENOMIC DNA]</scope>
    <source>
        <strain evidence="2 3">MDMC339</strain>
    </source>
</reference>
<evidence type="ECO:0000256" key="1">
    <source>
        <dbReference type="SAM" id="MobiDB-lite"/>
    </source>
</evidence>